<keyword evidence="1" id="KW-0805">Transcription regulation</keyword>
<dbReference type="Proteomes" id="UP001152798">
    <property type="component" value="Chromosome 6"/>
</dbReference>
<sequence length="255" mass="28086">SNVEQQSGNRTERSSWQPFNCNGFITQSQLGGASVTVLWPCACSPRPWLPDFSHLIGSVPGDDGTPTLHGRTLGPVPRPLPDSLQEGPGSHCLHLLLLQDSWKELFLVHLAQWSIPWDLGPILGGPKARERLPQDDPVVSLEINTIQEILARFRQLDSRPRGRSASGDAPGSSTVHPRRLRSRKVPSPAHQVRKTSPHHTQPAVCSEGDGRAAVLQGDHRRHPDPASLRGYVPHGEDLHVEGTRNDNSNFVIYFI</sequence>
<dbReference type="AlphaFoldDB" id="A0A9P0MTA0"/>
<proteinExistence type="predicted"/>
<accession>A0A9P0MTA0</accession>
<dbReference type="EMBL" id="OV725082">
    <property type="protein sequence ID" value="CAH1404214.1"/>
    <property type="molecule type" value="Genomic_DNA"/>
</dbReference>
<feature type="non-terminal residue" evidence="5">
    <location>
        <position position="1"/>
    </location>
</feature>
<evidence type="ECO:0000256" key="3">
    <source>
        <dbReference type="ARBA" id="ARBA00023170"/>
    </source>
</evidence>
<dbReference type="Gene3D" id="1.10.565.10">
    <property type="entry name" value="Retinoid X Receptor"/>
    <property type="match status" value="1"/>
</dbReference>
<gene>
    <name evidence="5" type="ORF">NEZAVI_LOCUS12662</name>
</gene>
<dbReference type="SUPFAM" id="SSF48508">
    <property type="entry name" value="Nuclear receptor ligand-binding domain"/>
    <property type="match status" value="1"/>
</dbReference>
<name>A0A9P0MTA0_NEZVI</name>
<keyword evidence="2" id="KW-0804">Transcription</keyword>
<evidence type="ECO:0000313" key="6">
    <source>
        <dbReference type="Proteomes" id="UP001152798"/>
    </source>
</evidence>
<protein>
    <submittedName>
        <fullName evidence="5">Uncharacterized protein</fullName>
    </submittedName>
</protein>
<dbReference type="InterPro" id="IPR035500">
    <property type="entry name" value="NHR-like_dom_sf"/>
</dbReference>
<organism evidence="5 6">
    <name type="scientific">Nezara viridula</name>
    <name type="common">Southern green stink bug</name>
    <name type="synonym">Cimex viridulus</name>
    <dbReference type="NCBI Taxonomy" id="85310"/>
    <lineage>
        <taxon>Eukaryota</taxon>
        <taxon>Metazoa</taxon>
        <taxon>Ecdysozoa</taxon>
        <taxon>Arthropoda</taxon>
        <taxon>Hexapoda</taxon>
        <taxon>Insecta</taxon>
        <taxon>Pterygota</taxon>
        <taxon>Neoptera</taxon>
        <taxon>Paraneoptera</taxon>
        <taxon>Hemiptera</taxon>
        <taxon>Heteroptera</taxon>
        <taxon>Panheteroptera</taxon>
        <taxon>Pentatomomorpha</taxon>
        <taxon>Pentatomoidea</taxon>
        <taxon>Pentatomidae</taxon>
        <taxon>Pentatominae</taxon>
        <taxon>Nezara</taxon>
    </lineage>
</organism>
<feature type="region of interest" description="Disordered" evidence="4">
    <location>
        <begin position="154"/>
        <end position="207"/>
    </location>
</feature>
<keyword evidence="3" id="KW-0675">Receptor</keyword>
<keyword evidence="6" id="KW-1185">Reference proteome</keyword>
<dbReference type="OrthoDB" id="5873264at2759"/>
<evidence type="ECO:0000256" key="2">
    <source>
        <dbReference type="ARBA" id="ARBA00023163"/>
    </source>
</evidence>
<reference evidence="5" key="1">
    <citation type="submission" date="2022-01" db="EMBL/GenBank/DDBJ databases">
        <authorList>
            <person name="King R."/>
        </authorList>
    </citation>
    <scope>NUCLEOTIDE SEQUENCE</scope>
</reference>
<evidence type="ECO:0000256" key="1">
    <source>
        <dbReference type="ARBA" id="ARBA00023015"/>
    </source>
</evidence>
<evidence type="ECO:0000313" key="5">
    <source>
        <dbReference type="EMBL" id="CAH1404214.1"/>
    </source>
</evidence>
<evidence type="ECO:0000256" key="4">
    <source>
        <dbReference type="SAM" id="MobiDB-lite"/>
    </source>
</evidence>